<accession>A0ABT0MMU4</accession>
<feature type="domain" description="Bacterial Ig" evidence="2">
    <location>
        <begin position="77"/>
        <end position="109"/>
    </location>
</feature>
<organism evidence="3 4">
    <name type="scientific">Brenneria tiliae</name>
    <dbReference type="NCBI Taxonomy" id="2914984"/>
    <lineage>
        <taxon>Bacteria</taxon>
        <taxon>Pseudomonadati</taxon>
        <taxon>Pseudomonadota</taxon>
        <taxon>Gammaproteobacteria</taxon>
        <taxon>Enterobacterales</taxon>
        <taxon>Pectobacteriaceae</taxon>
        <taxon>Brenneria</taxon>
    </lineage>
</organism>
<dbReference type="Gene3D" id="2.60.40.1180">
    <property type="entry name" value="Golgi alpha-mannosidase II"/>
    <property type="match status" value="1"/>
</dbReference>
<dbReference type="InterPro" id="IPR041498">
    <property type="entry name" value="Big_6"/>
</dbReference>
<protein>
    <submittedName>
        <fullName evidence="3">Ig-like domain-containing protein</fullName>
    </submittedName>
</protein>
<dbReference type="InterPro" id="IPR013783">
    <property type="entry name" value="Ig-like_fold"/>
</dbReference>
<sequence>MAADGSAVSGNAEAGSMVKITDAAGNELGSVTVGDDGHFTVPLSPALTNGETITATTSDTAGNASTAATATAPDATAPDAPEAYISDDGTTVNGTAEAGSTVTVTLPDNS</sequence>
<dbReference type="Pfam" id="PF17936">
    <property type="entry name" value="Big_6"/>
    <property type="match status" value="2"/>
</dbReference>
<feature type="region of interest" description="Disordered" evidence="1">
    <location>
        <begin position="42"/>
        <end position="110"/>
    </location>
</feature>
<gene>
    <name evidence="3" type="ORF">MFP26_00215</name>
</gene>
<proteinExistence type="predicted"/>
<comment type="caution">
    <text evidence="3">The sequence shown here is derived from an EMBL/GenBank/DDBJ whole genome shotgun (WGS) entry which is preliminary data.</text>
</comment>
<reference evidence="3 4" key="1">
    <citation type="submission" date="2022-02" db="EMBL/GenBank/DDBJ databases">
        <title>Description of Brenneria tiliae sp. nov. isolated from symptomatic Tilia x moltkei and Tilia x europaea trees in the UK.</title>
        <authorList>
            <person name="Kile H."/>
        </authorList>
    </citation>
    <scope>NUCLEOTIDE SEQUENCE [LARGE SCALE GENOMIC DNA]</scope>
    <source>
        <strain evidence="3 4">MC1SB4.1</strain>
    </source>
</reference>
<feature type="domain" description="Bacterial Ig" evidence="2">
    <location>
        <begin position="2"/>
        <end position="74"/>
    </location>
</feature>
<dbReference type="InterPro" id="IPR013780">
    <property type="entry name" value="Glyco_hydro_b"/>
</dbReference>
<dbReference type="NCBIfam" id="NF033510">
    <property type="entry name" value="Ca_tandemer"/>
    <property type="match status" value="1"/>
</dbReference>
<feature type="compositionally biased region" description="Low complexity" evidence="1">
    <location>
        <begin position="54"/>
        <end position="83"/>
    </location>
</feature>
<evidence type="ECO:0000313" key="3">
    <source>
        <dbReference type="EMBL" id="MCL2891177.1"/>
    </source>
</evidence>
<feature type="non-terminal residue" evidence="3">
    <location>
        <position position="110"/>
    </location>
</feature>
<feature type="compositionally biased region" description="Polar residues" evidence="1">
    <location>
        <begin position="88"/>
        <end position="110"/>
    </location>
</feature>
<dbReference type="EMBL" id="JAKPBZ010000039">
    <property type="protein sequence ID" value="MCL2891177.1"/>
    <property type="molecule type" value="Genomic_DNA"/>
</dbReference>
<evidence type="ECO:0000259" key="2">
    <source>
        <dbReference type="Pfam" id="PF17936"/>
    </source>
</evidence>
<dbReference type="Proteomes" id="UP001203069">
    <property type="component" value="Unassembled WGS sequence"/>
</dbReference>
<evidence type="ECO:0000256" key="1">
    <source>
        <dbReference type="SAM" id="MobiDB-lite"/>
    </source>
</evidence>
<evidence type="ECO:0000313" key="4">
    <source>
        <dbReference type="Proteomes" id="UP001203069"/>
    </source>
</evidence>
<name>A0ABT0MMU4_9GAMM</name>
<keyword evidence="4" id="KW-1185">Reference proteome</keyword>
<dbReference type="Gene3D" id="2.60.40.10">
    <property type="entry name" value="Immunoglobulins"/>
    <property type="match status" value="1"/>
</dbReference>